<feature type="signal peptide" evidence="2">
    <location>
        <begin position="1"/>
        <end position="21"/>
    </location>
</feature>
<feature type="compositionally biased region" description="Basic and acidic residues" evidence="1">
    <location>
        <begin position="362"/>
        <end position="384"/>
    </location>
</feature>
<reference evidence="3" key="1">
    <citation type="submission" date="2018-02" db="EMBL/GenBank/DDBJ databases">
        <authorList>
            <person name="Cohen D.B."/>
            <person name="Kent A.D."/>
        </authorList>
    </citation>
    <scope>NUCLEOTIDE SEQUENCE</scope>
</reference>
<feature type="compositionally biased region" description="Basic and acidic residues" evidence="1">
    <location>
        <begin position="324"/>
        <end position="348"/>
    </location>
</feature>
<dbReference type="AlphaFoldDB" id="A0A2N9E630"/>
<gene>
    <name evidence="3" type="ORF">FSB_LOCUS2269</name>
</gene>
<organism evidence="3">
    <name type="scientific">Fagus sylvatica</name>
    <name type="common">Beechnut</name>
    <dbReference type="NCBI Taxonomy" id="28930"/>
    <lineage>
        <taxon>Eukaryota</taxon>
        <taxon>Viridiplantae</taxon>
        <taxon>Streptophyta</taxon>
        <taxon>Embryophyta</taxon>
        <taxon>Tracheophyta</taxon>
        <taxon>Spermatophyta</taxon>
        <taxon>Magnoliopsida</taxon>
        <taxon>eudicotyledons</taxon>
        <taxon>Gunneridae</taxon>
        <taxon>Pentapetalae</taxon>
        <taxon>rosids</taxon>
        <taxon>fabids</taxon>
        <taxon>Fagales</taxon>
        <taxon>Fagaceae</taxon>
        <taxon>Fagus</taxon>
    </lineage>
</organism>
<feature type="compositionally biased region" description="Low complexity" evidence="1">
    <location>
        <begin position="312"/>
        <end position="322"/>
    </location>
</feature>
<protein>
    <submittedName>
        <fullName evidence="3">Uncharacterized protein</fullName>
    </submittedName>
</protein>
<proteinExistence type="predicted"/>
<evidence type="ECO:0000313" key="3">
    <source>
        <dbReference type="EMBL" id="SPC74387.1"/>
    </source>
</evidence>
<evidence type="ECO:0000256" key="2">
    <source>
        <dbReference type="SAM" id="SignalP"/>
    </source>
</evidence>
<feature type="region of interest" description="Disordered" evidence="1">
    <location>
        <begin position="362"/>
        <end position="446"/>
    </location>
</feature>
<name>A0A2N9E630_FAGSY</name>
<feature type="chain" id="PRO_5014757404" evidence="2">
    <location>
        <begin position="22"/>
        <end position="499"/>
    </location>
</feature>
<dbReference type="EMBL" id="OIVN01000107">
    <property type="protein sequence ID" value="SPC74387.1"/>
    <property type="molecule type" value="Genomic_DNA"/>
</dbReference>
<accession>A0A2N9E630</accession>
<evidence type="ECO:0000256" key="1">
    <source>
        <dbReference type="SAM" id="MobiDB-lite"/>
    </source>
</evidence>
<keyword evidence="2" id="KW-0732">Signal</keyword>
<feature type="region of interest" description="Disordered" evidence="1">
    <location>
        <begin position="309"/>
        <end position="348"/>
    </location>
</feature>
<sequence>MTPMVANVFALTCLPPMGAFAHNLMASGRGLEEDVLNGVTFSYTDFIKEMWAYSYFPSIAPKLHLTIHPQSYGEAWMPARLRRMVLRILKSSQTKASSGVMLHGVPGACLHSRDLVIIKASNATVEAYYPSLGLDFKRWDQESEYSGQRKDYGFPVYSFSGAGMEHVASYVAPQPLQQISSFGKKVTRGGDFSFQKFSIAAVTFLKAKEGLKLRVLAPQLPIVLEQGTRTSTKRKTPEVEEVDSAVSTKDIKPSGKRLVKTVAKKTTSKKPNIVEVEPKASIEEAVSLVEDLDDTTTLSVLMREVDQKRQTQAELTETQQAKTHAKETERRRLEAKEEKRRRAKKAEEERIVEIRRRLEMQKKEKTKAEKKGGRGGEEEKRGGGEEEEGEGGNGGGGKEEEEKGCQGKGKEAKGIGGAKREEKGGRDKRNQATSQEEEHEQQFSRLQAHQLSLQAKATKLKTIDRKVKFLEVELQSWKLKRSQKCLELQFVHIEGQGLV</sequence>
<feature type="compositionally biased region" description="Basic and acidic residues" evidence="1">
    <location>
        <begin position="397"/>
        <end position="430"/>
    </location>
</feature>